<dbReference type="SMART" id="SM00530">
    <property type="entry name" value="HTH_XRE"/>
    <property type="match status" value="1"/>
</dbReference>
<dbReference type="AlphaFoldDB" id="A0AAU7JBH2"/>
<reference evidence="3" key="1">
    <citation type="submission" date="2024-05" db="EMBL/GenBank/DDBJ databases">
        <authorList>
            <person name="Kim S."/>
            <person name="Heo J."/>
            <person name="Choi H."/>
            <person name="Choi Y."/>
            <person name="Kwon S.-W."/>
            <person name="Kim Y."/>
        </authorList>
    </citation>
    <scope>NUCLEOTIDE SEQUENCE</scope>
    <source>
        <strain evidence="3">KACC 23698</strain>
    </source>
</reference>
<dbReference type="PANTHER" id="PTHR46797">
    <property type="entry name" value="HTH-TYPE TRANSCRIPTIONAL REGULATOR"/>
    <property type="match status" value="1"/>
</dbReference>
<sequence>MGKPQVFRTDAGEEYVFLPRTEYDRLLKLDAEDKAEEEWAKRVFAETQAKLDRGEEIFLPDETWTEIETGTHPIEAIRRYRGLTQTALAAAAGITQGFLSEIENRKKTGDVSVLKRIAAALKAPLDVIVE</sequence>
<dbReference type="InterPro" id="IPR001387">
    <property type="entry name" value="Cro/C1-type_HTH"/>
</dbReference>
<evidence type="ECO:0000313" key="3">
    <source>
        <dbReference type="EMBL" id="XBO37489.1"/>
    </source>
</evidence>
<name>A0AAU7JBH2_9HYPH</name>
<protein>
    <submittedName>
        <fullName evidence="3">Helix-turn-helix transcriptional regulator</fullName>
    </submittedName>
</protein>
<dbReference type="InterPro" id="IPR050807">
    <property type="entry name" value="TransReg_Diox_bact_type"/>
</dbReference>
<evidence type="ECO:0000256" key="1">
    <source>
        <dbReference type="ARBA" id="ARBA00023125"/>
    </source>
</evidence>
<dbReference type="InterPro" id="IPR010982">
    <property type="entry name" value="Lambda_DNA-bd_dom_sf"/>
</dbReference>
<dbReference type="GO" id="GO:0005829">
    <property type="term" value="C:cytosol"/>
    <property type="evidence" value="ECO:0007669"/>
    <property type="project" value="TreeGrafter"/>
</dbReference>
<keyword evidence="1" id="KW-0238">DNA-binding</keyword>
<dbReference type="CDD" id="cd00093">
    <property type="entry name" value="HTH_XRE"/>
    <property type="match status" value="1"/>
</dbReference>
<dbReference type="SUPFAM" id="SSF47413">
    <property type="entry name" value="lambda repressor-like DNA-binding domains"/>
    <property type="match status" value="1"/>
</dbReference>
<dbReference type="GO" id="GO:0003677">
    <property type="term" value="F:DNA binding"/>
    <property type="evidence" value="ECO:0007669"/>
    <property type="project" value="UniProtKB-KW"/>
</dbReference>
<dbReference type="GO" id="GO:0003700">
    <property type="term" value="F:DNA-binding transcription factor activity"/>
    <property type="evidence" value="ECO:0007669"/>
    <property type="project" value="TreeGrafter"/>
</dbReference>
<feature type="domain" description="HTH cro/C1-type" evidence="2">
    <location>
        <begin position="74"/>
        <end position="128"/>
    </location>
</feature>
<gene>
    <name evidence="3" type="ORF">ABEG18_17375</name>
</gene>
<dbReference type="PROSITE" id="PS50943">
    <property type="entry name" value="HTH_CROC1"/>
    <property type="match status" value="1"/>
</dbReference>
<accession>A0AAU7JBH2</accession>
<proteinExistence type="predicted"/>
<evidence type="ECO:0000259" key="2">
    <source>
        <dbReference type="PROSITE" id="PS50943"/>
    </source>
</evidence>
<dbReference type="Pfam" id="PF01381">
    <property type="entry name" value="HTH_3"/>
    <property type="match status" value="1"/>
</dbReference>
<organism evidence="3">
    <name type="scientific">Alsobacter sp. KACC 23698</name>
    <dbReference type="NCBI Taxonomy" id="3149229"/>
    <lineage>
        <taxon>Bacteria</taxon>
        <taxon>Pseudomonadati</taxon>
        <taxon>Pseudomonadota</taxon>
        <taxon>Alphaproteobacteria</taxon>
        <taxon>Hyphomicrobiales</taxon>
        <taxon>Alsobacteraceae</taxon>
        <taxon>Alsobacter</taxon>
    </lineage>
</organism>
<dbReference type="PANTHER" id="PTHR46797:SF1">
    <property type="entry name" value="METHYLPHOSPHONATE SYNTHASE"/>
    <property type="match status" value="1"/>
</dbReference>
<dbReference type="EMBL" id="CP157484">
    <property type="protein sequence ID" value="XBO37489.1"/>
    <property type="molecule type" value="Genomic_DNA"/>
</dbReference>
<dbReference type="RefSeq" id="WP_406854311.1">
    <property type="nucleotide sequence ID" value="NZ_CP157484.1"/>
</dbReference>
<dbReference type="Gene3D" id="1.10.260.40">
    <property type="entry name" value="lambda repressor-like DNA-binding domains"/>
    <property type="match status" value="1"/>
</dbReference>